<evidence type="ECO:0000256" key="5">
    <source>
        <dbReference type="ARBA" id="ARBA00022833"/>
    </source>
</evidence>
<dbReference type="GO" id="GO:0045944">
    <property type="term" value="P:positive regulation of transcription by RNA polymerase II"/>
    <property type="evidence" value="ECO:0007669"/>
    <property type="project" value="TreeGrafter"/>
</dbReference>
<feature type="domain" description="Nuclear receptor" evidence="12">
    <location>
        <begin position="54"/>
        <end position="129"/>
    </location>
</feature>
<dbReference type="InterPro" id="IPR001723">
    <property type="entry name" value="Nuclear_hrmn_rcpt"/>
</dbReference>
<keyword evidence="5 11" id="KW-0862">Zinc</keyword>
<keyword evidence="15" id="KW-1185">Reference proteome</keyword>
<gene>
    <name evidence="14" type="primary">thrb-a</name>
    <name evidence="14" type="ORF">T07_8098</name>
</gene>
<comment type="caution">
    <text evidence="14">The sequence shown here is derived from an EMBL/GenBank/DDBJ whole genome shotgun (WGS) entry which is preliminary data.</text>
</comment>
<evidence type="ECO:0000256" key="9">
    <source>
        <dbReference type="ARBA" id="ARBA00023170"/>
    </source>
</evidence>
<evidence type="ECO:0000256" key="11">
    <source>
        <dbReference type="RuleBase" id="RU004334"/>
    </source>
</evidence>
<evidence type="ECO:0000256" key="8">
    <source>
        <dbReference type="ARBA" id="ARBA00023163"/>
    </source>
</evidence>
<dbReference type="GO" id="GO:0048384">
    <property type="term" value="P:retinoic acid receptor signaling pathway"/>
    <property type="evidence" value="ECO:0007669"/>
    <property type="project" value="TreeGrafter"/>
</dbReference>
<keyword evidence="8 11" id="KW-0804">Transcription</keyword>
<dbReference type="PANTHER" id="PTHR24082:SF330">
    <property type="entry name" value="THYROID HORMONE RECEPTOR BETA"/>
    <property type="match status" value="1"/>
</dbReference>
<keyword evidence="4 11" id="KW-0863">Zinc-finger</keyword>
<dbReference type="InterPro" id="IPR050234">
    <property type="entry name" value="Nuclear_hormone_rcpt_NR1"/>
</dbReference>
<protein>
    <submittedName>
        <fullName evidence="14">Thyroid hormone receptor beta-A</fullName>
    </submittedName>
</protein>
<dbReference type="PRINTS" id="PR00546">
    <property type="entry name" value="THYROIDHORMR"/>
</dbReference>
<dbReference type="GO" id="GO:0004879">
    <property type="term" value="F:nuclear receptor activity"/>
    <property type="evidence" value="ECO:0007669"/>
    <property type="project" value="InterPro"/>
</dbReference>
<dbReference type="Proteomes" id="UP000054630">
    <property type="component" value="Unassembled WGS sequence"/>
</dbReference>
<evidence type="ECO:0000256" key="3">
    <source>
        <dbReference type="ARBA" id="ARBA00022723"/>
    </source>
</evidence>
<dbReference type="PROSITE" id="PS51030">
    <property type="entry name" value="NUCLEAR_REC_DBD_2"/>
    <property type="match status" value="1"/>
</dbReference>
<dbReference type="FunFam" id="3.30.50.10:FF:000030">
    <property type="entry name" value="Nuclear Hormone Receptor family"/>
    <property type="match status" value="1"/>
</dbReference>
<keyword evidence="10 11" id="KW-0539">Nucleus</keyword>
<comment type="similarity">
    <text evidence="2">Belongs to the nuclear hormone receptor family. NR1 subfamily.</text>
</comment>
<evidence type="ECO:0000313" key="14">
    <source>
        <dbReference type="EMBL" id="KRX20682.1"/>
    </source>
</evidence>
<dbReference type="SUPFAM" id="SSF48508">
    <property type="entry name" value="Nuclear receptor ligand-binding domain"/>
    <property type="match status" value="1"/>
</dbReference>
<evidence type="ECO:0000259" key="12">
    <source>
        <dbReference type="PROSITE" id="PS51030"/>
    </source>
</evidence>
<dbReference type="OrthoDB" id="5871431at2759"/>
<dbReference type="STRING" id="6336.A0A0V0S2I4"/>
<dbReference type="CDD" id="cd06961">
    <property type="entry name" value="NR_DBD_TR"/>
    <property type="match status" value="1"/>
</dbReference>
<dbReference type="AlphaFoldDB" id="A0A0V0S2I4"/>
<evidence type="ECO:0000313" key="15">
    <source>
        <dbReference type="Proteomes" id="UP000054630"/>
    </source>
</evidence>
<dbReference type="SMART" id="SM00399">
    <property type="entry name" value="ZnF_C4"/>
    <property type="match status" value="1"/>
</dbReference>
<accession>A0A0V0S2I4</accession>
<feature type="domain" description="NR LBD" evidence="13">
    <location>
        <begin position="164"/>
        <end position="370"/>
    </location>
</feature>
<evidence type="ECO:0000256" key="6">
    <source>
        <dbReference type="ARBA" id="ARBA00023015"/>
    </source>
</evidence>
<dbReference type="InterPro" id="IPR035500">
    <property type="entry name" value="NHR-like_dom_sf"/>
</dbReference>
<reference evidence="14 15" key="1">
    <citation type="submission" date="2015-01" db="EMBL/GenBank/DDBJ databases">
        <title>Evolution of Trichinella species and genotypes.</title>
        <authorList>
            <person name="Korhonen P.K."/>
            <person name="Edoardo P."/>
            <person name="Giuseppe L.R."/>
            <person name="Gasser R.B."/>
        </authorList>
    </citation>
    <scope>NUCLEOTIDE SEQUENCE [LARGE SCALE GENOMIC DNA]</scope>
    <source>
        <strain evidence="14">ISS37</strain>
    </source>
</reference>
<dbReference type="InterPro" id="IPR000536">
    <property type="entry name" value="Nucl_hrmn_rcpt_lig-bd"/>
</dbReference>
<dbReference type="GO" id="GO:0000122">
    <property type="term" value="P:negative regulation of transcription by RNA polymerase II"/>
    <property type="evidence" value="ECO:0007669"/>
    <property type="project" value="TreeGrafter"/>
</dbReference>
<name>A0A0V0S2I4_9BILA</name>
<organism evidence="14 15">
    <name type="scientific">Trichinella nelsoni</name>
    <dbReference type="NCBI Taxonomy" id="6336"/>
    <lineage>
        <taxon>Eukaryota</taxon>
        <taxon>Metazoa</taxon>
        <taxon>Ecdysozoa</taxon>
        <taxon>Nematoda</taxon>
        <taxon>Enoplea</taxon>
        <taxon>Dorylaimia</taxon>
        <taxon>Trichinellida</taxon>
        <taxon>Trichinellidae</taxon>
        <taxon>Trichinella</taxon>
    </lineage>
</organism>
<evidence type="ECO:0000259" key="13">
    <source>
        <dbReference type="PROSITE" id="PS51843"/>
    </source>
</evidence>
<dbReference type="InterPro" id="IPR001728">
    <property type="entry name" value="ThyrH_rcpt"/>
</dbReference>
<dbReference type="PANTHER" id="PTHR24082">
    <property type="entry name" value="NUCLEAR HORMONE RECEPTOR"/>
    <property type="match status" value="1"/>
</dbReference>
<dbReference type="GO" id="GO:0005634">
    <property type="term" value="C:nucleus"/>
    <property type="evidence" value="ECO:0007669"/>
    <property type="project" value="UniProtKB-SubCell"/>
</dbReference>
<dbReference type="PROSITE" id="PS51843">
    <property type="entry name" value="NR_LBD"/>
    <property type="match status" value="1"/>
</dbReference>
<evidence type="ECO:0000256" key="1">
    <source>
        <dbReference type="ARBA" id="ARBA00004123"/>
    </source>
</evidence>
<comment type="subcellular location">
    <subcellularLocation>
        <location evidence="1 11">Nucleus</location>
    </subcellularLocation>
</comment>
<dbReference type="GO" id="GO:0030154">
    <property type="term" value="P:cell differentiation"/>
    <property type="evidence" value="ECO:0007669"/>
    <property type="project" value="TreeGrafter"/>
</dbReference>
<keyword evidence="3 11" id="KW-0479">Metal-binding</keyword>
<keyword evidence="6 11" id="KW-0805">Transcription regulation</keyword>
<dbReference type="Gene3D" id="3.30.50.10">
    <property type="entry name" value="Erythroid Transcription Factor GATA-1, subunit A"/>
    <property type="match status" value="1"/>
</dbReference>
<dbReference type="GO" id="GO:0008270">
    <property type="term" value="F:zinc ion binding"/>
    <property type="evidence" value="ECO:0007669"/>
    <property type="project" value="UniProtKB-KW"/>
</dbReference>
<dbReference type="InterPro" id="IPR001628">
    <property type="entry name" value="Znf_hrmn_rcpt"/>
</dbReference>
<dbReference type="EMBL" id="JYDL01000046">
    <property type="protein sequence ID" value="KRX20682.1"/>
    <property type="molecule type" value="Genomic_DNA"/>
</dbReference>
<dbReference type="PRINTS" id="PR00398">
    <property type="entry name" value="STRDHORMONER"/>
</dbReference>
<keyword evidence="9 11" id="KW-0675">Receptor</keyword>
<dbReference type="PROSITE" id="PS00031">
    <property type="entry name" value="NUCLEAR_REC_DBD_1"/>
    <property type="match status" value="1"/>
</dbReference>
<dbReference type="Pfam" id="PF00104">
    <property type="entry name" value="Hormone_recep"/>
    <property type="match status" value="1"/>
</dbReference>
<proteinExistence type="inferred from homology"/>
<dbReference type="GO" id="GO:0000978">
    <property type="term" value="F:RNA polymerase II cis-regulatory region sequence-specific DNA binding"/>
    <property type="evidence" value="ECO:0007669"/>
    <property type="project" value="TreeGrafter"/>
</dbReference>
<evidence type="ECO:0000256" key="2">
    <source>
        <dbReference type="ARBA" id="ARBA00008092"/>
    </source>
</evidence>
<evidence type="ECO:0000256" key="4">
    <source>
        <dbReference type="ARBA" id="ARBA00022771"/>
    </source>
</evidence>
<evidence type="ECO:0000256" key="7">
    <source>
        <dbReference type="ARBA" id="ARBA00023125"/>
    </source>
</evidence>
<dbReference type="PRINTS" id="PR00047">
    <property type="entry name" value="STROIDFINGER"/>
</dbReference>
<sequence length="370" mass="42839">MEERGSCQPEEPILKPARHAFAEAAAQVNAVIPIKGRSKPRSEPYVPSYLINGSEKCVVCGDVATGFHYRCMTCEGCKGFFRRTIQKCLVYSCKLDNKCLINKFTRNHCQSCRFEKCISAGMATQLVLSRYERAAKRSLIENNRERRMLQYVRDQVTAFKLSEEQRSFIDSLTVNYASTFQESSINPDGTKLNRGERVSAYIRQVVAFTRFIPQFCLLSEADQLTIFKCCWFELALLRMALCYDPNEERFYPPLRMIDEEHMPEKFNNIIRVFAAVSRIRLDDCEIALAHALTLLSLVDRYPDKHEIQNTKLIKDMQRNTMATLRNYDTETYSNDIARWLKILLRLNDLHALTRSHHAALLAEMITSWNL</sequence>
<evidence type="ECO:0000256" key="10">
    <source>
        <dbReference type="ARBA" id="ARBA00023242"/>
    </source>
</evidence>
<dbReference type="Pfam" id="PF00105">
    <property type="entry name" value="zf-C4"/>
    <property type="match status" value="1"/>
</dbReference>
<dbReference type="InterPro" id="IPR013088">
    <property type="entry name" value="Znf_NHR/GATA"/>
</dbReference>
<dbReference type="SUPFAM" id="SSF57716">
    <property type="entry name" value="Glucocorticoid receptor-like (DNA-binding domain)"/>
    <property type="match status" value="1"/>
</dbReference>
<keyword evidence="7 11" id="KW-0238">DNA-binding</keyword>
<dbReference type="SMART" id="SM00430">
    <property type="entry name" value="HOLI"/>
    <property type="match status" value="1"/>
</dbReference>
<dbReference type="Gene3D" id="1.10.565.10">
    <property type="entry name" value="Retinoid X Receptor"/>
    <property type="match status" value="1"/>
</dbReference>